<keyword evidence="2" id="KW-1133">Transmembrane helix</keyword>
<evidence type="ECO:0000256" key="1">
    <source>
        <dbReference type="SAM" id="MobiDB-lite"/>
    </source>
</evidence>
<reference evidence="3 4" key="2">
    <citation type="journal article" date="2013" name="Genome Announc.">
        <title>Genome Sequence of Growth-Improving Paenibacillus mucilaginosus Strain KNP414.</title>
        <authorList>
            <person name="Lu J.J."/>
            <person name="Wang J.F."/>
            <person name="Hu X.F."/>
        </authorList>
    </citation>
    <scope>NUCLEOTIDE SEQUENCE [LARGE SCALE GENOMIC DNA]</scope>
    <source>
        <strain evidence="3 4">KNP414</strain>
    </source>
</reference>
<organism evidence="3 4">
    <name type="scientific">Paenibacillus mucilaginosus (strain KNP414)</name>
    <dbReference type="NCBI Taxonomy" id="1036673"/>
    <lineage>
        <taxon>Bacteria</taxon>
        <taxon>Bacillati</taxon>
        <taxon>Bacillota</taxon>
        <taxon>Bacilli</taxon>
        <taxon>Bacillales</taxon>
        <taxon>Paenibacillaceae</taxon>
        <taxon>Paenibacillus</taxon>
    </lineage>
</organism>
<dbReference type="KEGG" id="pms:KNP414_02670"/>
<dbReference type="Pfam" id="PF12685">
    <property type="entry name" value="SpoIIIAH"/>
    <property type="match status" value="1"/>
</dbReference>
<dbReference type="RefSeq" id="WP_013916392.1">
    <property type="nucleotide sequence ID" value="NC_015690.1"/>
</dbReference>
<feature type="compositionally biased region" description="Low complexity" evidence="1">
    <location>
        <begin position="111"/>
        <end position="127"/>
    </location>
</feature>
<dbReference type="InterPro" id="IPR038503">
    <property type="entry name" value="SpoIIIAH_sf"/>
</dbReference>
<dbReference type="EMBL" id="CP002869">
    <property type="protein sequence ID" value="AEI41231.1"/>
    <property type="molecule type" value="Genomic_DNA"/>
</dbReference>
<sequence length="299" mass="31084">MNTKRQTVWLVSMLSLMVVLSAYYLFTEDVNQIDVKTAGASTKELTVNTGQLDGLHPASAPDAAAKNGAAPAEGAKADGQASAGSEAKPDAKAADPKASDVKAADPKAADPKAAQPQAAEQKEAGNAAEGGGEHKESSTKTDKPSSAAPDAAGTPASKPVSGTGSSLSAEDAQVLKTMQTGAQSGAGYFQDLQMVRETEISKKSEQLLAVIADTKQTTEAAANAQAELHKLQDMEAKIEYLEGLLSKSYSQAVVTQEGSKWKVTVQADKLDRTQAFSITDQAMKELGIAKENISVSFKP</sequence>
<protein>
    <recommendedName>
        <fullName evidence="5">Mutants block sporulation after engulfment (Stage III sporulation)</fullName>
    </recommendedName>
</protein>
<feature type="compositionally biased region" description="Low complexity" evidence="1">
    <location>
        <begin position="57"/>
        <end position="81"/>
    </location>
</feature>
<name>F8F884_PAEMK</name>
<dbReference type="HOGENOM" id="CLU_1015061_0_0_9"/>
<keyword evidence="2" id="KW-0472">Membrane</keyword>
<feature type="compositionally biased region" description="Basic and acidic residues" evidence="1">
    <location>
        <begin position="131"/>
        <end position="143"/>
    </location>
</feature>
<accession>F8F884</accession>
<proteinExistence type="predicted"/>
<dbReference type="PATRIC" id="fig|1036673.3.peg.2429"/>
<dbReference type="Proteomes" id="UP000006620">
    <property type="component" value="Chromosome"/>
</dbReference>
<dbReference type="InterPro" id="IPR024232">
    <property type="entry name" value="SpoIIIAH"/>
</dbReference>
<evidence type="ECO:0000256" key="2">
    <source>
        <dbReference type="SAM" id="Phobius"/>
    </source>
</evidence>
<feature type="compositionally biased region" description="Basic and acidic residues" evidence="1">
    <location>
        <begin position="87"/>
        <end position="110"/>
    </location>
</feature>
<dbReference type="Gene3D" id="1.10.287.4300">
    <property type="entry name" value="Stage III sporulation protein AH-like"/>
    <property type="match status" value="1"/>
</dbReference>
<dbReference type="AlphaFoldDB" id="F8F884"/>
<gene>
    <name evidence="3" type="ordered locus">KNP414_02670</name>
</gene>
<reference evidence="4" key="1">
    <citation type="submission" date="2011-06" db="EMBL/GenBank/DDBJ databases">
        <title>Complete genome sequence of Paenibacillus mucilaginosus KNP414.</title>
        <authorList>
            <person name="Wang J."/>
            <person name="Hu S."/>
            <person name="Hu X."/>
            <person name="Zhang B."/>
            <person name="Dong D."/>
            <person name="Zhang S."/>
            <person name="Zhao K."/>
            <person name="Wu D."/>
        </authorList>
    </citation>
    <scope>NUCLEOTIDE SEQUENCE [LARGE SCALE GENOMIC DNA]</scope>
    <source>
        <strain evidence="4">KNP414</strain>
    </source>
</reference>
<keyword evidence="2" id="KW-0812">Transmembrane</keyword>
<evidence type="ECO:0000313" key="3">
    <source>
        <dbReference type="EMBL" id="AEI41231.1"/>
    </source>
</evidence>
<evidence type="ECO:0000313" key="4">
    <source>
        <dbReference type="Proteomes" id="UP000006620"/>
    </source>
</evidence>
<feature type="region of interest" description="Disordered" evidence="1">
    <location>
        <begin position="51"/>
        <end position="168"/>
    </location>
</feature>
<feature type="transmembrane region" description="Helical" evidence="2">
    <location>
        <begin position="7"/>
        <end position="26"/>
    </location>
</feature>
<evidence type="ECO:0008006" key="5">
    <source>
        <dbReference type="Google" id="ProtNLM"/>
    </source>
</evidence>